<sequence length="597" mass="65651">MYARQTTPPSIPVHLYPEYLDQPSFEMPPGYLTPEASPEACGLASAASRSPIRQHGPLLLPKIRSQDQTAEPVSSGPVRHRRTASSASGTNRQSYSPYTRTSLDRRSMSPPESHCSFGSGTSTSLLSAYDAGLASSLGSPVRLSNSRCSSVAARHARSPSVSSTRTHSRSVSSTTVDEPVASRLAYKASRQMPQYVTSQPSVNLTTPMPSSHFQGYSYDEQIPAIHQPVQQPLVHGLAAEEFGQPLATTTLMDYLTAPNPSPALVQRITTGTRNMSGTHYWWDIRNLRSWTDFSIDTVTSIPGFMPLLNIPVDMQSLPAPSRPNLRPDSESDLHDICRDFYGVKMNAALQVAQGNSHMVMRSHKGTPSSQTPVDFVSNYMTDYEKTIYGDARGRVVGVVKAYDQWNTGMRREPPNKQVYYLAGLAHLHRVMREHGCRYGFIMNEIELLCVRCGGGPEDAVAAGGANGRAATTNTVVSADAGAGVPLFGFLELSEPIEISRHSSRHQQQRAPQMTAGLALWFLHMLAKENPLPGIQGSWRMEVGGPAALTRQHCLDKDSWIPKPNLSEKREAKRLRGWVFPEEPLNKKECSRGKRNRV</sequence>
<accession>A0ABR1LR60</accession>
<organism evidence="2 3">
    <name type="scientific">Phyllosticta citricarpa</name>
    <dbReference type="NCBI Taxonomy" id="55181"/>
    <lineage>
        <taxon>Eukaryota</taxon>
        <taxon>Fungi</taxon>
        <taxon>Dikarya</taxon>
        <taxon>Ascomycota</taxon>
        <taxon>Pezizomycotina</taxon>
        <taxon>Dothideomycetes</taxon>
        <taxon>Dothideomycetes incertae sedis</taxon>
        <taxon>Botryosphaeriales</taxon>
        <taxon>Phyllostictaceae</taxon>
        <taxon>Phyllosticta</taxon>
    </lineage>
</organism>
<dbReference type="Proteomes" id="UP001365128">
    <property type="component" value="Unassembled WGS sequence"/>
</dbReference>
<evidence type="ECO:0000256" key="1">
    <source>
        <dbReference type="SAM" id="MobiDB-lite"/>
    </source>
</evidence>
<proteinExistence type="predicted"/>
<gene>
    <name evidence="2" type="ORF">IWX46DRAFT_609862</name>
</gene>
<protein>
    <recommendedName>
        <fullName evidence="4">Sialidase</fullName>
    </recommendedName>
</protein>
<evidence type="ECO:0008006" key="4">
    <source>
        <dbReference type="Google" id="ProtNLM"/>
    </source>
</evidence>
<feature type="compositionally biased region" description="Polar residues" evidence="1">
    <location>
        <begin position="84"/>
        <end position="101"/>
    </location>
</feature>
<reference evidence="2 3" key="1">
    <citation type="submission" date="2024-04" db="EMBL/GenBank/DDBJ databases">
        <title>Phyllosticta paracitricarpa is synonymous to the EU quarantine fungus P. citricarpa based on phylogenomic analyses.</title>
        <authorList>
            <consortium name="Lawrence Berkeley National Laboratory"/>
            <person name="Van Ingen-Buijs V.A."/>
            <person name="Van Westerhoven A.C."/>
            <person name="Haridas S."/>
            <person name="Skiadas P."/>
            <person name="Martin F."/>
            <person name="Groenewald J.Z."/>
            <person name="Crous P.W."/>
            <person name="Seidl M.F."/>
        </authorList>
    </citation>
    <scope>NUCLEOTIDE SEQUENCE [LARGE SCALE GENOMIC DNA]</scope>
    <source>
        <strain evidence="2 3">CBS 122670</strain>
    </source>
</reference>
<feature type="compositionally biased region" description="Low complexity" evidence="1">
    <location>
        <begin position="158"/>
        <end position="176"/>
    </location>
</feature>
<name>A0ABR1LR60_9PEZI</name>
<evidence type="ECO:0000313" key="3">
    <source>
        <dbReference type="Proteomes" id="UP001365128"/>
    </source>
</evidence>
<comment type="caution">
    <text evidence="2">The sequence shown here is derived from an EMBL/GenBank/DDBJ whole genome shotgun (WGS) entry which is preliminary data.</text>
</comment>
<evidence type="ECO:0000313" key="2">
    <source>
        <dbReference type="EMBL" id="KAK7537659.1"/>
    </source>
</evidence>
<feature type="region of interest" description="Disordered" evidence="1">
    <location>
        <begin position="153"/>
        <end position="178"/>
    </location>
</feature>
<dbReference type="EMBL" id="JBBPDW010000034">
    <property type="protein sequence ID" value="KAK7537659.1"/>
    <property type="molecule type" value="Genomic_DNA"/>
</dbReference>
<feature type="region of interest" description="Disordered" evidence="1">
    <location>
        <begin position="26"/>
        <end position="120"/>
    </location>
</feature>
<keyword evidence="3" id="KW-1185">Reference proteome</keyword>